<proteinExistence type="predicted"/>
<dbReference type="SUPFAM" id="SSF54236">
    <property type="entry name" value="Ubiquitin-like"/>
    <property type="match status" value="1"/>
</dbReference>
<dbReference type="Proteomes" id="UP000682733">
    <property type="component" value="Unassembled WGS sequence"/>
</dbReference>
<dbReference type="AlphaFoldDB" id="A0A8S2FSH4"/>
<name>A0A8S2FSH4_9BILA</name>
<accession>A0A8S2FSH4</accession>
<dbReference type="EMBL" id="CAJOBA010062869">
    <property type="protein sequence ID" value="CAF4341070.1"/>
    <property type="molecule type" value="Genomic_DNA"/>
</dbReference>
<dbReference type="InterPro" id="IPR029071">
    <property type="entry name" value="Ubiquitin-like_domsf"/>
</dbReference>
<dbReference type="EMBL" id="CAJNOK010040411">
    <property type="protein sequence ID" value="CAF1550972.1"/>
    <property type="molecule type" value="Genomic_DNA"/>
</dbReference>
<sequence>MDHAIRLLIQYKEYELFDYFEVGRLLILIGKIYFKQLKYLMALRFYKSALKHLTPILPDYHPDLRQTSLFIDECFVYGNDRSNDDDDDVNILEQYLPITPDPIAISISYNGQVTEMEITTFQTIRDIKLQIEAVYGIVYNDQILILDKQTKNNINNDIYHLMNNSRILLHRR</sequence>
<gene>
    <name evidence="1" type="ORF">OVA965_LOCUS39292</name>
    <name evidence="2" type="ORF">TMI583_LOCUS40575</name>
</gene>
<dbReference type="CDD" id="cd17039">
    <property type="entry name" value="Ubl_ubiquitin_like"/>
    <property type="match status" value="1"/>
</dbReference>
<protein>
    <recommendedName>
        <fullName evidence="4">Ubiquitin-like domain-containing protein</fullName>
    </recommendedName>
</protein>
<dbReference type="Proteomes" id="UP000677228">
    <property type="component" value="Unassembled WGS sequence"/>
</dbReference>
<evidence type="ECO:0000313" key="2">
    <source>
        <dbReference type="EMBL" id="CAF4341070.1"/>
    </source>
</evidence>
<evidence type="ECO:0000313" key="3">
    <source>
        <dbReference type="Proteomes" id="UP000677228"/>
    </source>
</evidence>
<dbReference type="Gene3D" id="3.10.20.90">
    <property type="entry name" value="Phosphatidylinositol 3-kinase Catalytic Subunit, Chain A, domain 1"/>
    <property type="match status" value="1"/>
</dbReference>
<evidence type="ECO:0008006" key="4">
    <source>
        <dbReference type="Google" id="ProtNLM"/>
    </source>
</evidence>
<reference evidence="1" key="1">
    <citation type="submission" date="2021-02" db="EMBL/GenBank/DDBJ databases">
        <authorList>
            <person name="Nowell W R."/>
        </authorList>
    </citation>
    <scope>NUCLEOTIDE SEQUENCE</scope>
</reference>
<comment type="caution">
    <text evidence="1">The sequence shown here is derived from an EMBL/GenBank/DDBJ whole genome shotgun (WGS) entry which is preliminary data.</text>
</comment>
<organism evidence="1 3">
    <name type="scientific">Didymodactylos carnosus</name>
    <dbReference type="NCBI Taxonomy" id="1234261"/>
    <lineage>
        <taxon>Eukaryota</taxon>
        <taxon>Metazoa</taxon>
        <taxon>Spiralia</taxon>
        <taxon>Gnathifera</taxon>
        <taxon>Rotifera</taxon>
        <taxon>Eurotatoria</taxon>
        <taxon>Bdelloidea</taxon>
        <taxon>Philodinida</taxon>
        <taxon>Philodinidae</taxon>
        <taxon>Didymodactylos</taxon>
    </lineage>
</organism>
<evidence type="ECO:0000313" key="1">
    <source>
        <dbReference type="EMBL" id="CAF1550972.1"/>
    </source>
</evidence>